<accession>A0A4R6RI20</accession>
<reference evidence="12 13" key="1">
    <citation type="submission" date="2019-03" db="EMBL/GenBank/DDBJ databases">
        <title>Genomic Encyclopedia of Type Strains, Phase IV (KMG-IV): sequencing the most valuable type-strain genomes for metagenomic binning, comparative biology and taxonomic classification.</title>
        <authorList>
            <person name="Goeker M."/>
        </authorList>
    </citation>
    <scope>NUCLEOTIDE SEQUENCE [LARGE SCALE GENOMIC DNA]</scope>
    <source>
        <strain evidence="12 13">DSM 11901</strain>
    </source>
</reference>
<keyword evidence="1" id="KW-0813">Transport</keyword>
<keyword evidence="7" id="KW-1278">Translocase</keyword>
<dbReference type="EMBL" id="SNXW01000002">
    <property type="protein sequence ID" value="TDP86020.1"/>
    <property type="molecule type" value="Genomic_DNA"/>
</dbReference>
<keyword evidence="10" id="KW-0472">Membrane</keyword>
<keyword evidence="6 12" id="KW-0067">ATP-binding</keyword>
<dbReference type="GO" id="GO:0005524">
    <property type="term" value="F:ATP binding"/>
    <property type="evidence" value="ECO:0007669"/>
    <property type="project" value="UniProtKB-KW"/>
</dbReference>
<evidence type="ECO:0000256" key="2">
    <source>
        <dbReference type="ARBA" id="ARBA00022475"/>
    </source>
</evidence>
<dbReference type="InterPro" id="IPR015853">
    <property type="entry name" value="ABC_transpr_FbpC"/>
</dbReference>
<dbReference type="PROSITE" id="PS50893">
    <property type="entry name" value="ABC_TRANSPORTER_2"/>
    <property type="match status" value="1"/>
</dbReference>
<dbReference type="InterPro" id="IPR027417">
    <property type="entry name" value="P-loop_NTPase"/>
</dbReference>
<dbReference type="InterPro" id="IPR003593">
    <property type="entry name" value="AAA+_ATPase"/>
</dbReference>
<evidence type="ECO:0000256" key="6">
    <source>
        <dbReference type="ARBA" id="ARBA00022840"/>
    </source>
</evidence>
<keyword evidence="9" id="KW-0406">Ion transport</keyword>
<evidence type="ECO:0000313" key="12">
    <source>
        <dbReference type="EMBL" id="TDP86020.1"/>
    </source>
</evidence>
<keyword evidence="4" id="KW-0997">Cell inner membrane</keyword>
<dbReference type="SMART" id="SM00382">
    <property type="entry name" value="AAA"/>
    <property type="match status" value="1"/>
</dbReference>
<dbReference type="PANTHER" id="PTHR42781:SF5">
    <property type="entry name" value="PUTRESCINE TRANSPORT ATP-BINDING PROTEIN POTG"/>
    <property type="match status" value="1"/>
</dbReference>
<keyword evidence="13" id="KW-1185">Reference proteome</keyword>
<dbReference type="Pfam" id="PF00005">
    <property type="entry name" value="ABC_tran"/>
    <property type="match status" value="1"/>
</dbReference>
<dbReference type="InterPro" id="IPR008995">
    <property type="entry name" value="Mo/tungstate-bd_C_term_dom"/>
</dbReference>
<organism evidence="12 13">
    <name type="scientific">Aquabacterium commune</name>
    <dbReference type="NCBI Taxonomy" id="70586"/>
    <lineage>
        <taxon>Bacteria</taxon>
        <taxon>Pseudomonadati</taxon>
        <taxon>Pseudomonadota</taxon>
        <taxon>Betaproteobacteria</taxon>
        <taxon>Burkholderiales</taxon>
        <taxon>Aquabacterium</taxon>
    </lineage>
</organism>
<keyword evidence="3" id="KW-0410">Iron transport</keyword>
<dbReference type="GO" id="GO:0015408">
    <property type="term" value="F:ABC-type ferric iron transporter activity"/>
    <property type="evidence" value="ECO:0007669"/>
    <property type="project" value="InterPro"/>
</dbReference>
<dbReference type="GO" id="GO:0016887">
    <property type="term" value="F:ATP hydrolysis activity"/>
    <property type="evidence" value="ECO:0007669"/>
    <property type="project" value="InterPro"/>
</dbReference>
<evidence type="ECO:0000256" key="8">
    <source>
        <dbReference type="ARBA" id="ARBA00023004"/>
    </source>
</evidence>
<dbReference type="InterPro" id="IPR013611">
    <property type="entry name" value="Transp-assoc_OB_typ2"/>
</dbReference>
<evidence type="ECO:0000256" key="4">
    <source>
        <dbReference type="ARBA" id="ARBA00022519"/>
    </source>
</evidence>
<evidence type="ECO:0000256" key="10">
    <source>
        <dbReference type="ARBA" id="ARBA00023136"/>
    </source>
</evidence>
<dbReference type="AlphaFoldDB" id="A0A4R6RI20"/>
<comment type="caution">
    <text evidence="12">The sequence shown here is derived from an EMBL/GenBank/DDBJ whole genome shotgun (WGS) entry which is preliminary data.</text>
</comment>
<dbReference type="CDD" id="cd03259">
    <property type="entry name" value="ABC_Carb_Solutes_like"/>
    <property type="match status" value="1"/>
</dbReference>
<dbReference type="GO" id="GO:0015697">
    <property type="term" value="P:quaternary ammonium group transport"/>
    <property type="evidence" value="ECO:0007669"/>
    <property type="project" value="UniProtKB-ARBA"/>
</dbReference>
<keyword evidence="8" id="KW-0408">Iron</keyword>
<feature type="domain" description="ABC transporter" evidence="11">
    <location>
        <begin position="20"/>
        <end position="250"/>
    </location>
</feature>
<dbReference type="Gene3D" id="2.40.50.100">
    <property type="match status" value="1"/>
</dbReference>
<dbReference type="FunFam" id="3.40.50.300:FF:000425">
    <property type="entry name" value="Probable ABC transporter, ATP-binding subunit"/>
    <property type="match status" value="1"/>
</dbReference>
<evidence type="ECO:0000313" key="13">
    <source>
        <dbReference type="Proteomes" id="UP000294593"/>
    </source>
</evidence>
<dbReference type="PROSITE" id="PS00211">
    <property type="entry name" value="ABC_TRANSPORTER_1"/>
    <property type="match status" value="1"/>
</dbReference>
<dbReference type="InterPro" id="IPR050093">
    <property type="entry name" value="ABC_SmlMolc_Importer"/>
</dbReference>
<dbReference type="Proteomes" id="UP000294593">
    <property type="component" value="Unassembled WGS sequence"/>
</dbReference>
<keyword evidence="2" id="KW-1003">Cell membrane</keyword>
<dbReference type="Gene3D" id="3.40.50.300">
    <property type="entry name" value="P-loop containing nucleotide triphosphate hydrolases"/>
    <property type="match status" value="1"/>
</dbReference>
<dbReference type="PANTHER" id="PTHR42781">
    <property type="entry name" value="SPERMIDINE/PUTRESCINE IMPORT ATP-BINDING PROTEIN POTA"/>
    <property type="match status" value="1"/>
</dbReference>
<dbReference type="Pfam" id="PF08402">
    <property type="entry name" value="TOBE_2"/>
    <property type="match status" value="1"/>
</dbReference>
<keyword evidence="5" id="KW-0547">Nucleotide-binding</keyword>
<dbReference type="InterPro" id="IPR003439">
    <property type="entry name" value="ABC_transporter-like_ATP-bd"/>
</dbReference>
<dbReference type="RefSeq" id="WP_133607110.1">
    <property type="nucleotide sequence ID" value="NZ_SNXW01000002.1"/>
</dbReference>
<name>A0A4R6RI20_9BURK</name>
<proteinExistence type="predicted"/>
<evidence type="ECO:0000256" key="7">
    <source>
        <dbReference type="ARBA" id="ARBA00022967"/>
    </source>
</evidence>
<evidence type="ECO:0000256" key="1">
    <source>
        <dbReference type="ARBA" id="ARBA00022448"/>
    </source>
</evidence>
<protein>
    <submittedName>
        <fullName evidence="12">Iron(III) transport system ATP-binding protein</fullName>
    </submittedName>
</protein>
<evidence type="ECO:0000256" key="3">
    <source>
        <dbReference type="ARBA" id="ARBA00022496"/>
    </source>
</evidence>
<dbReference type="SUPFAM" id="SSF50331">
    <property type="entry name" value="MOP-like"/>
    <property type="match status" value="1"/>
</dbReference>
<evidence type="ECO:0000259" key="11">
    <source>
        <dbReference type="PROSITE" id="PS50893"/>
    </source>
</evidence>
<evidence type="ECO:0000256" key="9">
    <source>
        <dbReference type="ARBA" id="ARBA00023065"/>
    </source>
</evidence>
<evidence type="ECO:0000256" key="5">
    <source>
        <dbReference type="ARBA" id="ARBA00022741"/>
    </source>
</evidence>
<sequence length="373" mass="39999">MPALPDHHHTPAPPQGPPWLVVQDLALRYGHKAVVEDLSFSLPRGAIACLLGPSGCGKTSVLRAIAGFEPITAGRITLDARLLSEPGRVLPPEQRRIGMVFQDYALFPHLTVAQNIGFGLRGRADAPQRVQEMLDTVGLAHAGSRYPHELSGGQQQRVALARALAPQPAVLLLDEPFSNLDVALRERLAGEVRDILQATQTTAVLVTHDQHEAFAMADVIGVLADGRLQQWDTAYALYHQPANRRVANFVGQGAFVPATVLDAHQLQLQLGPVTGLAATFPTDDTLPFAAGTRVDVLLRPDDVIHDDASPIQARVVHKAFKGAEFLYTLALADGTEVLSTVPSHHDHAIGESIGIRLDLSHVVAFAAEAAHTA</sequence>
<gene>
    <name evidence="12" type="ORF">EV672_102371</name>
</gene>
<dbReference type="InterPro" id="IPR017871">
    <property type="entry name" value="ABC_transporter-like_CS"/>
</dbReference>
<dbReference type="GO" id="GO:0043190">
    <property type="term" value="C:ATP-binding cassette (ABC) transporter complex"/>
    <property type="evidence" value="ECO:0007669"/>
    <property type="project" value="InterPro"/>
</dbReference>
<dbReference type="SUPFAM" id="SSF52540">
    <property type="entry name" value="P-loop containing nucleoside triphosphate hydrolases"/>
    <property type="match status" value="1"/>
</dbReference>
<dbReference type="OrthoDB" id="5298774at2"/>